<dbReference type="VEuPathDB" id="FungiDB:BD410DRAFT_812925"/>
<name>A0A4Y7QIC8_9AGAM</name>
<dbReference type="Gene3D" id="3.40.630.30">
    <property type="match status" value="1"/>
</dbReference>
<reference evidence="2 3" key="1">
    <citation type="submission" date="2018-06" db="EMBL/GenBank/DDBJ databases">
        <title>A transcriptomic atlas of mushroom development highlights an independent origin of complex multicellularity.</title>
        <authorList>
            <consortium name="DOE Joint Genome Institute"/>
            <person name="Krizsan K."/>
            <person name="Almasi E."/>
            <person name="Merenyi Z."/>
            <person name="Sahu N."/>
            <person name="Viragh M."/>
            <person name="Koszo T."/>
            <person name="Mondo S."/>
            <person name="Kiss B."/>
            <person name="Balint B."/>
            <person name="Kues U."/>
            <person name="Barry K."/>
            <person name="Hegedus J.C."/>
            <person name="Henrissat B."/>
            <person name="Johnson J."/>
            <person name="Lipzen A."/>
            <person name="Ohm R."/>
            <person name="Nagy I."/>
            <person name="Pangilinan J."/>
            <person name="Yan J."/>
            <person name="Xiong Y."/>
            <person name="Grigoriev I.V."/>
            <person name="Hibbett D.S."/>
            <person name="Nagy L.G."/>
        </authorList>
    </citation>
    <scope>NUCLEOTIDE SEQUENCE [LARGE SCALE GENOMIC DNA]</scope>
    <source>
        <strain evidence="2 3">SZMC22713</strain>
    </source>
</reference>
<evidence type="ECO:0000259" key="1">
    <source>
        <dbReference type="Pfam" id="PF00583"/>
    </source>
</evidence>
<organism evidence="2 3">
    <name type="scientific">Rickenella mellea</name>
    <dbReference type="NCBI Taxonomy" id="50990"/>
    <lineage>
        <taxon>Eukaryota</taxon>
        <taxon>Fungi</taxon>
        <taxon>Dikarya</taxon>
        <taxon>Basidiomycota</taxon>
        <taxon>Agaricomycotina</taxon>
        <taxon>Agaricomycetes</taxon>
        <taxon>Hymenochaetales</taxon>
        <taxon>Rickenellaceae</taxon>
        <taxon>Rickenella</taxon>
    </lineage>
</organism>
<proteinExistence type="predicted"/>
<dbReference type="OrthoDB" id="9975416at2759"/>
<evidence type="ECO:0000313" key="3">
    <source>
        <dbReference type="Proteomes" id="UP000294933"/>
    </source>
</evidence>
<dbReference type="AlphaFoldDB" id="A0A4Y7QIC8"/>
<protein>
    <recommendedName>
        <fullName evidence="1">N-acetyltransferase domain-containing protein</fullName>
    </recommendedName>
</protein>
<dbReference type="InterPro" id="IPR000182">
    <property type="entry name" value="GNAT_dom"/>
</dbReference>
<accession>A0A4Y7QIC8</accession>
<feature type="domain" description="N-acetyltransferase" evidence="1">
    <location>
        <begin position="147"/>
        <end position="189"/>
    </location>
</feature>
<dbReference type="SUPFAM" id="SSF55729">
    <property type="entry name" value="Acyl-CoA N-acyltransferases (Nat)"/>
    <property type="match status" value="1"/>
</dbReference>
<dbReference type="GO" id="GO:0016747">
    <property type="term" value="F:acyltransferase activity, transferring groups other than amino-acyl groups"/>
    <property type="evidence" value="ECO:0007669"/>
    <property type="project" value="InterPro"/>
</dbReference>
<gene>
    <name evidence="2" type="ORF">BD410DRAFT_812925</name>
</gene>
<evidence type="ECO:0000313" key="2">
    <source>
        <dbReference type="EMBL" id="TDL26579.1"/>
    </source>
</evidence>
<dbReference type="InterPro" id="IPR016181">
    <property type="entry name" value="Acyl_CoA_acyltransferase"/>
</dbReference>
<dbReference type="CDD" id="cd04301">
    <property type="entry name" value="NAT_SF"/>
    <property type="match status" value="1"/>
</dbReference>
<keyword evidence="3" id="KW-1185">Reference proteome</keyword>
<dbReference type="Proteomes" id="UP000294933">
    <property type="component" value="Unassembled WGS sequence"/>
</dbReference>
<dbReference type="EMBL" id="ML170161">
    <property type="protein sequence ID" value="TDL26579.1"/>
    <property type="molecule type" value="Genomic_DNA"/>
</dbReference>
<sequence length="196" mass="21952">MSSERAFIRPATPRDAPFLSHICLLTADKGNSAEHLHTIGALPGLVCPHTFGFVIEERDTKNVVGYILGTTDTRAYEAAAAISWWPRLRQEYPLSLVEGYEDAATNDESHKDDDMRLTPDDVQYIRTIHAPPRAEERCIAFSPAHMHIDILPPYQRQGWGRRLVGTVVAHLREKGLNGLWLRMAPGNDNGAQFIPD</sequence>
<dbReference type="Pfam" id="PF00583">
    <property type="entry name" value="Acetyltransf_1"/>
    <property type="match status" value="1"/>
</dbReference>
<dbReference type="STRING" id="50990.A0A4Y7QIC8"/>